<gene>
    <name evidence="1" type="ORF">HX858_08920</name>
</gene>
<organism evidence="1 2">
    <name type="scientific">Marine Group I thaumarchaeote</name>
    <dbReference type="NCBI Taxonomy" id="2511932"/>
    <lineage>
        <taxon>Archaea</taxon>
        <taxon>Nitrososphaerota</taxon>
        <taxon>Marine Group I</taxon>
    </lineage>
</organism>
<accession>A0A7K4MWJ5</accession>
<name>A0A7K4MWJ5_9ARCH</name>
<evidence type="ECO:0000313" key="2">
    <source>
        <dbReference type="Proteomes" id="UP000575480"/>
    </source>
</evidence>
<sequence length="421" mass="48391">MKRKNIKAIVFRSKSGGAHIFMFTKTFVPAIVMRAKLKMIASALGHARAEIYPKQDYINIARGDTGSFLNLPYHNSEKSVRYAFNSQGFKMSLQEFFYYHEAMSMTEEELTNFVISNEKENINFFKGMSPCLVTLLSDGVPNGQRNNCMYNVGVYLKKRYPENDEWQGHMHIYDKEFMKPPLGANEINVLKKSLNSKDYRYKCKDEPICSFCDAKKCATKEFGIGEDGPTPEVTEIRKYESDPPIWFVSLDGPTVEVEGATLHDAEKFSVACMEQIGKPLMPIPKHAWRKALIKLTAKATTVPAPESSKIRVQLTDILADYINRTPGRDKDDILRGVAFTDKSGTTMFKFSNFWKYLLRTKSWADKTYPKQKTMRMLQELFGAKEVSPKIDGKTHRVLEMPHVNLDKPNTKRYEMEKEPWQ</sequence>
<dbReference type="Proteomes" id="UP000575480">
    <property type="component" value="Unassembled WGS sequence"/>
</dbReference>
<comment type="caution">
    <text evidence="1">The sequence shown here is derived from an EMBL/GenBank/DDBJ whole genome shotgun (WGS) entry which is preliminary data.</text>
</comment>
<dbReference type="AlphaFoldDB" id="A0A7K4MWJ5"/>
<protein>
    <submittedName>
        <fullName evidence="1">Uncharacterized protein</fullName>
    </submittedName>
</protein>
<dbReference type="EMBL" id="JACATH010000019">
    <property type="protein sequence ID" value="NWJ57847.1"/>
    <property type="molecule type" value="Genomic_DNA"/>
</dbReference>
<evidence type="ECO:0000313" key="1">
    <source>
        <dbReference type="EMBL" id="NWJ57847.1"/>
    </source>
</evidence>
<reference evidence="1 2" key="1">
    <citation type="journal article" date="2019" name="Environ. Microbiol.">
        <title>Genomics insights into ecotype formation of ammonia-oxidizing archaea in the deep ocean.</title>
        <authorList>
            <person name="Wang Y."/>
            <person name="Huang J.M."/>
            <person name="Cui G.J."/>
            <person name="Nunoura T."/>
            <person name="Takaki Y."/>
            <person name="Li W.L."/>
            <person name="Li J."/>
            <person name="Gao Z.M."/>
            <person name="Takai K."/>
            <person name="Zhang A.Q."/>
            <person name="Stepanauskas R."/>
        </authorList>
    </citation>
    <scope>NUCLEOTIDE SEQUENCE [LARGE SCALE GENOMIC DNA]</scope>
    <source>
        <strain evidence="1 2">L15a</strain>
    </source>
</reference>
<proteinExistence type="predicted"/>